<gene>
    <name evidence="2" type="ORF">RN001_005720</name>
</gene>
<dbReference type="Proteomes" id="UP001353858">
    <property type="component" value="Unassembled WGS sequence"/>
</dbReference>
<dbReference type="EMBL" id="JARPUR010000002">
    <property type="protein sequence ID" value="KAK4882401.1"/>
    <property type="molecule type" value="Genomic_DNA"/>
</dbReference>
<organism evidence="2 3">
    <name type="scientific">Aquatica leii</name>
    <dbReference type="NCBI Taxonomy" id="1421715"/>
    <lineage>
        <taxon>Eukaryota</taxon>
        <taxon>Metazoa</taxon>
        <taxon>Ecdysozoa</taxon>
        <taxon>Arthropoda</taxon>
        <taxon>Hexapoda</taxon>
        <taxon>Insecta</taxon>
        <taxon>Pterygota</taxon>
        <taxon>Neoptera</taxon>
        <taxon>Endopterygota</taxon>
        <taxon>Coleoptera</taxon>
        <taxon>Polyphaga</taxon>
        <taxon>Elateriformia</taxon>
        <taxon>Elateroidea</taxon>
        <taxon>Lampyridae</taxon>
        <taxon>Luciolinae</taxon>
        <taxon>Aquatica</taxon>
    </lineage>
</organism>
<reference evidence="3" key="1">
    <citation type="submission" date="2023-01" db="EMBL/GenBank/DDBJ databases">
        <title>Key to firefly adult light organ development and bioluminescence: homeobox transcription factors regulate luciferase expression and transportation to peroxisome.</title>
        <authorList>
            <person name="Fu X."/>
        </authorList>
    </citation>
    <scope>NUCLEOTIDE SEQUENCE [LARGE SCALE GENOMIC DNA]</scope>
</reference>
<sequence length="203" mass="22522">MCGLQAARSGDSQYSNTYSEALEYEKKKASVLSSTDTDVTKPLGSRNRKHKPNPSWNSSDSKEMDRITPPPTLQLTTTDESKFRRVVSNSSITTTTIQHCNNSTVESTLRHICSTLLNQTSSLNLEVDLLNYASQLLQNVTTQHSLQGTSNNPINMDNPTILRRKEDTVEHLNNTQNSVSTCFAPTIQEVTQHPSGVIQIITL</sequence>
<evidence type="ECO:0000313" key="2">
    <source>
        <dbReference type="EMBL" id="KAK4882401.1"/>
    </source>
</evidence>
<accession>A0AAN7PHF0</accession>
<evidence type="ECO:0000256" key="1">
    <source>
        <dbReference type="SAM" id="MobiDB-lite"/>
    </source>
</evidence>
<feature type="region of interest" description="Disordered" evidence="1">
    <location>
        <begin position="25"/>
        <end position="80"/>
    </location>
</feature>
<dbReference type="AlphaFoldDB" id="A0AAN7PHF0"/>
<name>A0AAN7PHF0_9COLE</name>
<evidence type="ECO:0000313" key="3">
    <source>
        <dbReference type="Proteomes" id="UP001353858"/>
    </source>
</evidence>
<comment type="caution">
    <text evidence="2">The sequence shown here is derived from an EMBL/GenBank/DDBJ whole genome shotgun (WGS) entry which is preliminary data.</text>
</comment>
<proteinExistence type="predicted"/>
<protein>
    <submittedName>
        <fullName evidence="2">Uncharacterized protein</fullName>
    </submittedName>
</protein>
<keyword evidence="3" id="KW-1185">Reference proteome</keyword>